<keyword evidence="2" id="KW-0479">Metal-binding</keyword>
<evidence type="ECO:0000313" key="11">
    <source>
        <dbReference type="EMBL" id="KAK2976028.1"/>
    </source>
</evidence>
<dbReference type="Pfam" id="PF14223">
    <property type="entry name" value="Retrotran_gag_2"/>
    <property type="match status" value="1"/>
</dbReference>
<dbReference type="GO" id="GO:0006310">
    <property type="term" value="P:DNA recombination"/>
    <property type="evidence" value="ECO:0007669"/>
    <property type="project" value="UniProtKB-KW"/>
</dbReference>
<dbReference type="EMBL" id="JAVXUO010002124">
    <property type="protein sequence ID" value="KAK2976028.1"/>
    <property type="molecule type" value="Genomic_DNA"/>
</dbReference>
<keyword evidence="3" id="KW-0255">Endonuclease</keyword>
<dbReference type="InterPro" id="IPR012337">
    <property type="entry name" value="RNaseH-like_sf"/>
</dbReference>
<dbReference type="AlphaFoldDB" id="A0AA88QZ46"/>
<evidence type="ECO:0000256" key="5">
    <source>
        <dbReference type="ARBA" id="ARBA00022842"/>
    </source>
</evidence>
<evidence type="ECO:0000256" key="4">
    <source>
        <dbReference type="ARBA" id="ARBA00022801"/>
    </source>
</evidence>
<dbReference type="GO" id="GO:0046872">
    <property type="term" value="F:metal ion binding"/>
    <property type="evidence" value="ECO:0007669"/>
    <property type="project" value="UniProtKB-KW"/>
</dbReference>
<evidence type="ECO:0000256" key="6">
    <source>
        <dbReference type="ARBA" id="ARBA00022908"/>
    </source>
</evidence>
<comment type="caution">
    <text evidence="11">The sequence shown here is derived from an EMBL/GenBank/DDBJ whole genome shotgun (WGS) entry which is preliminary data.</text>
</comment>
<evidence type="ECO:0000256" key="8">
    <source>
        <dbReference type="ARBA" id="ARBA00022932"/>
    </source>
</evidence>
<keyword evidence="4" id="KW-0378">Hydrolase</keyword>
<gene>
    <name evidence="11" type="ORF">RJ640_012068</name>
</gene>
<sequence>MKDSETIFDYISRVLLVVNQLERNGEEMEDSRVVEKILRSLDPKFDHVNVAIEESNNTESMTVDELLGKLAKIAIDEEYGKWIAINRPARPTLRGLSCRETTSRRFPMESISRENLPLELIHTDLCGPIDPASLDWISDKAMRFDRGEEFISKEFKAFCDDNGIRRPLTIPYSSQQNGVVKRKSQSIVNMTRNMVKSKNLPRIFRQKQSIVWSIYPIDV</sequence>
<dbReference type="Gene3D" id="3.30.420.10">
    <property type="entry name" value="Ribonuclease H-like superfamily/Ribonuclease H"/>
    <property type="match status" value="1"/>
</dbReference>
<protein>
    <recommendedName>
        <fullName evidence="10">Integrase catalytic domain-containing protein</fullName>
    </recommendedName>
</protein>
<proteinExistence type="predicted"/>
<keyword evidence="6" id="KW-0229">DNA integration</keyword>
<keyword evidence="9" id="KW-0233">DNA recombination</keyword>
<evidence type="ECO:0000256" key="3">
    <source>
        <dbReference type="ARBA" id="ARBA00022759"/>
    </source>
</evidence>
<dbReference type="SUPFAM" id="SSF53098">
    <property type="entry name" value="Ribonuclease H-like"/>
    <property type="match status" value="1"/>
</dbReference>
<name>A0AA88QZ46_9ASTE</name>
<keyword evidence="8" id="KW-0239">DNA-directed DNA polymerase</keyword>
<evidence type="ECO:0000256" key="9">
    <source>
        <dbReference type="ARBA" id="ARBA00023172"/>
    </source>
</evidence>
<evidence type="ECO:0000256" key="2">
    <source>
        <dbReference type="ARBA" id="ARBA00022723"/>
    </source>
</evidence>
<keyword evidence="8" id="KW-0548">Nucleotidyltransferase</keyword>
<feature type="domain" description="Integrase catalytic" evidence="10">
    <location>
        <begin position="140"/>
        <end position="219"/>
    </location>
</feature>
<evidence type="ECO:0000256" key="1">
    <source>
        <dbReference type="ARBA" id="ARBA00022722"/>
    </source>
</evidence>
<evidence type="ECO:0000256" key="7">
    <source>
        <dbReference type="ARBA" id="ARBA00022918"/>
    </source>
</evidence>
<dbReference type="PANTHER" id="PTHR42648">
    <property type="entry name" value="TRANSPOSASE, PUTATIVE-RELATED"/>
    <property type="match status" value="1"/>
</dbReference>
<keyword evidence="1" id="KW-0540">Nuclease</keyword>
<dbReference type="InterPro" id="IPR001584">
    <property type="entry name" value="Integrase_cat-core"/>
</dbReference>
<keyword evidence="8" id="KW-0808">Transferase</keyword>
<dbReference type="InterPro" id="IPR036397">
    <property type="entry name" value="RNaseH_sf"/>
</dbReference>
<dbReference type="GO" id="GO:0004519">
    <property type="term" value="F:endonuclease activity"/>
    <property type="evidence" value="ECO:0007669"/>
    <property type="project" value="UniProtKB-KW"/>
</dbReference>
<organism evidence="11 12">
    <name type="scientific">Escallonia rubra</name>
    <dbReference type="NCBI Taxonomy" id="112253"/>
    <lineage>
        <taxon>Eukaryota</taxon>
        <taxon>Viridiplantae</taxon>
        <taxon>Streptophyta</taxon>
        <taxon>Embryophyta</taxon>
        <taxon>Tracheophyta</taxon>
        <taxon>Spermatophyta</taxon>
        <taxon>Magnoliopsida</taxon>
        <taxon>eudicotyledons</taxon>
        <taxon>Gunneridae</taxon>
        <taxon>Pentapetalae</taxon>
        <taxon>asterids</taxon>
        <taxon>campanulids</taxon>
        <taxon>Escalloniales</taxon>
        <taxon>Escalloniaceae</taxon>
        <taxon>Escallonia</taxon>
    </lineage>
</organism>
<keyword evidence="12" id="KW-1185">Reference proteome</keyword>
<dbReference type="GO" id="GO:0016787">
    <property type="term" value="F:hydrolase activity"/>
    <property type="evidence" value="ECO:0007669"/>
    <property type="project" value="UniProtKB-KW"/>
</dbReference>
<dbReference type="Proteomes" id="UP001187471">
    <property type="component" value="Unassembled WGS sequence"/>
</dbReference>
<dbReference type="GO" id="GO:0003887">
    <property type="term" value="F:DNA-directed DNA polymerase activity"/>
    <property type="evidence" value="ECO:0007669"/>
    <property type="project" value="UniProtKB-KW"/>
</dbReference>
<dbReference type="InterPro" id="IPR039537">
    <property type="entry name" value="Retrotran_Ty1/copia-like"/>
</dbReference>
<reference evidence="11" key="1">
    <citation type="submission" date="2022-12" db="EMBL/GenBank/DDBJ databases">
        <title>Draft genome assemblies for two species of Escallonia (Escalloniales).</title>
        <authorList>
            <person name="Chanderbali A."/>
            <person name="Dervinis C."/>
            <person name="Anghel I."/>
            <person name="Soltis D."/>
            <person name="Soltis P."/>
            <person name="Zapata F."/>
        </authorList>
    </citation>
    <scope>NUCLEOTIDE SEQUENCE</scope>
    <source>
        <strain evidence="11">UCBG92.1500</strain>
        <tissue evidence="11">Leaf</tissue>
    </source>
</reference>
<dbReference type="PANTHER" id="PTHR42648:SF11">
    <property type="entry name" value="TRANSPOSON TY4-P GAG-POL POLYPROTEIN"/>
    <property type="match status" value="1"/>
</dbReference>
<dbReference type="GO" id="GO:0003964">
    <property type="term" value="F:RNA-directed DNA polymerase activity"/>
    <property type="evidence" value="ECO:0007669"/>
    <property type="project" value="UniProtKB-KW"/>
</dbReference>
<keyword evidence="5" id="KW-0460">Magnesium</keyword>
<dbReference type="GO" id="GO:0003676">
    <property type="term" value="F:nucleic acid binding"/>
    <property type="evidence" value="ECO:0007669"/>
    <property type="project" value="InterPro"/>
</dbReference>
<accession>A0AA88QZ46</accession>
<keyword evidence="7" id="KW-0695">RNA-directed DNA polymerase</keyword>
<evidence type="ECO:0000259" key="10">
    <source>
        <dbReference type="PROSITE" id="PS50994"/>
    </source>
</evidence>
<evidence type="ECO:0000313" key="12">
    <source>
        <dbReference type="Proteomes" id="UP001187471"/>
    </source>
</evidence>
<dbReference type="PROSITE" id="PS50994">
    <property type="entry name" value="INTEGRASE"/>
    <property type="match status" value="1"/>
</dbReference>
<dbReference type="GO" id="GO:0015074">
    <property type="term" value="P:DNA integration"/>
    <property type="evidence" value="ECO:0007669"/>
    <property type="project" value="UniProtKB-KW"/>
</dbReference>